<name>A0A4P9X1X9_9FUNG</name>
<dbReference type="PANTHER" id="PTHR17920">
    <property type="entry name" value="TRANSMEMBRANE AND COILED-COIL DOMAIN-CONTAINING PROTEIN 4 TMCO4"/>
    <property type="match status" value="1"/>
</dbReference>
<gene>
    <name evidence="6" type="ORF">CXG81DRAFT_14716</name>
</gene>
<sequence length="170" mass="18231">MELTQAAGDLLRSSAAYYAGLAIVKTTVMASLVSAVVWPIGLLQLAAVIDNPWTLGMDRAKKAGIILARDVLRVYLQGRRPVTLVGSSLGARTLFYCLLELSTIAAVHEIVDSVYLLGAPVAEPAKTWALAASVVAGRFVNVYSRHDWFLAFAFRSINASHHPIAGLTPI</sequence>
<protein>
    <recommendedName>
        <fullName evidence="8">DUF726-domain-containing protein</fullName>
    </recommendedName>
</protein>
<dbReference type="Pfam" id="PF05277">
    <property type="entry name" value="DUF726"/>
    <property type="match status" value="1"/>
</dbReference>
<dbReference type="InterPro" id="IPR007941">
    <property type="entry name" value="DUF726"/>
</dbReference>
<evidence type="ECO:0000256" key="3">
    <source>
        <dbReference type="ARBA" id="ARBA00022692"/>
    </source>
</evidence>
<keyword evidence="5" id="KW-0472">Membrane</keyword>
<dbReference type="SUPFAM" id="SSF53474">
    <property type="entry name" value="alpha/beta-Hydrolases"/>
    <property type="match status" value="1"/>
</dbReference>
<comment type="subcellular location">
    <subcellularLocation>
        <location evidence="1">Membrane</location>
        <topology evidence="1">Multi-pass membrane protein</topology>
    </subcellularLocation>
</comment>
<dbReference type="InterPro" id="IPR029058">
    <property type="entry name" value="AB_hydrolase_fold"/>
</dbReference>
<evidence type="ECO:0000313" key="6">
    <source>
        <dbReference type="EMBL" id="RKO99272.1"/>
    </source>
</evidence>
<accession>A0A4P9X1X9</accession>
<evidence type="ECO:0008006" key="8">
    <source>
        <dbReference type="Google" id="ProtNLM"/>
    </source>
</evidence>
<dbReference type="EMBL" id="ML014301">
    <property type="protein sequence ID" value="RKO99272.1"/>
    <property type="molecule type" value="Genomic_DNA"/>
</dbReference>
<organism evidence="6 7">
    <name type="scientific">Caulochytrium protostelioides</name>
    <dbReference type="NCBI Taxonomy" id="1555241"/>
    <lineage>
        <taxon>Eukaryota</taxon>
        <taxon>Fungi</taxon>
        <taxon>Fungi incertae sedis</taxon>
        <taxon>Chytridiomycota</taxon>
        <taxon>Chytridiomycota incertae sedis</taxon>
        <taxon>Chytridiomycetes</taxon>
        <taxon>Caulochytriales</taxon>
        <taxon>Caulochytriaceae</taxon>
        <taxon>Caulochytrium</taxon>
    </lineage>
</organism>
<evidence type="ECO:0000256" key="1">
    <source>
        <dbReference type="ARBA" id="ARBA00004141"/>
    </source>
</evidence>
<dbReference type="PANTHER" id="PTHR17920:SF3">
    <property type="entry name" value="TRANSMEMBRANE AND COILED-COIL DOMAIN-CONTAINING PROTEIN 4"/>
    <property type="match status" value="1"/>
</dbReference>
<keyword evidence="4" id="KW-1133">Transmembrane helix</keyword>
<keyword evidence="7" id="KW-1185">Reference proteome</keyword>
<reference evidence="7" key="1">
    <citation type="journal article" date="2018" name="Nat. Microbiol.">
        <title>Leveraging single-cell genomics to expand the fungal tree of life.</title>
        <authorList>
            <person name="Ahrendt S.R."/>
            <person name="Quandt C.A."/>
            <person name="Ciobanu D."/>
            <person name="Clum A."/>
            <person name="Salamov A."/>
            <person name="Andreopoulos B."/>
            <person name="Cheng J.F."/>
            <person name="Woyke T."/>
            <person name="Pelin A."/>
            <person name="Henrissat B."/>
            <person name="Reynolds N.K."/>
            <person name="Benny G.L."/>
            <person name="Smith M.E."/>
            <person name="James T.Y."/>
            <person name="Grigoriev I.V."/>
        </authorList>
    </citation>
    <scope>NUCLEOTIDE SEQUENCE [LARGE SCALE GENOMIC DNA]</scope>
    <source>
        <strain evidence="7">ATCC 52028</strain>
    </source>
</reference>
<evidence type="ECO:0000313" key="7">
    <source>
        <dbReference type="Proteomes" id="UP000274922"/>
    </source>
</evidence>
<evidence type="ECO:0000256" key="2">
    <source>
        <dbReference type="ARBA" id="ARBA00009824"/>
    </source>
</evidence>
<comment type="similarity">
    <text evidence="2">Belongs to the TMCO4 family.</text>
</comment>
<dbReference type="OrthoDB" id="277931at2759"/>
<proteinExistence type="inferred from homology"/>
<dbReference type="AlphaFoldDB" id="A0A4P9X1X9"/>
<evidence type="ECO:0000256" key="4">
    <source>
        <dbReference type="ARBA" id="ARBA00022989"/>
    </source>
</evidence>
<dbReference type="GO" id="GO:0016020">
    <property type="term" value="C:membrane"/>
    <property type="evidence" value="ECO:0007669"/>
    <property type="project" value="UniProtKB-SubCell"/>
</dbReference>
<feature type="non-terminal residue" evidence="6">
    <location>
        <position position="170"/>
    </location>
</feature>
<dbReference type="Proteomes" id="UP000274922">
    <property type="component" value="Unassembled WGS sequence"/>
</dbReference>
<evidence type="ECO:0000256" key="5">
    <source>
        <dbReference type="ARBA" id="ARBA00023136"/>
    </source>
</evidence>
<keyword evidence="3" id="KW-0812">Transmembrane</keyword>